<dbReference type="AlphaFoldDB" id="A0A3M0MFN7"/>
<proteinExistence type="predicted"/>
<evidence type="ECO:0000313" key="8">
    <source>
        <dbReference type="Proteomes" id="UP000273516"/>
    </source>
</evidence>
<feature type="compositionally biased region" description="Pro residues" evidence="5">
    <location>
        <begin position="113"/>
        <end position="123"/>
    </location>
</feature>
<name>A0A3M0MFN7_9RHOB</name>
<organism evidence="7 8">
    <name type="scientific">Paracoccus alkanivorans</name>
    <dbReference type="NCBI Taxonomy" id="2116655"/>
    <lineage>
        <taxon>Bacteria</taxon>
        <taxon>Pseudomonadati</taxon>
        <taxon>Pseudomonadota</taxon>
        <taxon>Alphaproteobacteria</taxon>
        <taxon>Rhodobacterales</taxon>
        <taxon>Paracoccaceae</taxon>
        <taxon>Paracoccus</taxon>
    </lineage>
</organism>
<evidence type="ECO:0000256" key="3">
    <source>
        <dbReference type="ARBA" id="ARBA00022989"/>
    </source>
</evidence>
<accession>A0A3M0MFN7</accession>
<evidence type="ECO:0000313" key="7">
    <source>
        <dbReference type="EMBL" id="RMC36501.1"/>
    </source>
</evidence>
<reference evidence="7 8" key="1">
    <citation type="submission" date="2018-07" db="EMBL/GenBank/DDBJ databases">
        <authorList>
            <person name="Zhang Y."/>
            <person name="Wang L."/>
            <person name="Ma S."/>
        </authorList>
    </citation>
    <scope>NUCLEOTIDE SEQUENCE [LARGE SCALE GENOMIC DNA]</scope>
    <source>
        <strain evidence="7 8">4-2</strain>
    </source>
</reference>
<gene>
    <name evidence="7" type="ORF">C9E81_07550</name>
</gene>
<keyword evidence="4" id="KW-0472">Membrane</keyword>
<dbReference type="Gene3D" id="3.30.1150.10">
    <property type="match status" value="1"/>
</dbReference>
<dbReference type="InterPro" id="IPR037682">
    <property type="entry name" value="TonB_C"/>
</dbReference>
<sequence>MAAGQKWEVASFLTIAAALHVAGAAIVMPERIAMGAAMPNPPAPVAAGSGRMSELVEQWENPPETAEEPEMTEPEEMAEPEIEQPTPDQAPERAPETPQVPAAPELSAAKPNLPEPPEPQPEPVKPELPELQRFEPPEIKSELALDTSERPGQKPPKPEPEPEPEPEVAREAEPTPQRQTAQPEPASQGGGAGGDSSSRSAGGGSNGISEQQRASLLSQWQSQLSACIYSGARRASIRGGGSLTVNVTIAPNGGIQGVSLAASSGDTSVDRAVVQAISRVGRCPAAPAALNITSSITAPMPVSVR</sequence>
<dbReference type="SUPFAM" id="SSF74653">
    <property type="entry name" value="TolA/TonB C-terminal domain"/>
    <property type="match status" value="1"/>
</dbReference>
<dbReference type="NCBIfam" id="TIGR01352">
    <property type="entry name" value="tonB_Cterm"/>
    <property type="match status" value="1"/>
</dbReference>
<dbReference type="RefSeq" id="WP_122111670.1">
    <property type="nucleotide sequence ID" value="NZ_QOKZ01000002.1"/>
</dbReference>
<comment type="subcellular location">
    <subcellularLocation>
        <location evidence="1">Membrane</location>
        <topology evidence="1">Single-pass membrane protein</topology>
    </subcellularLocation>
</comment>
<dbReference type="GO" id="GO:0016020">
    <property type="term" value="C:membrane"/>
    <property type="evidence" value="ECO:0007669"/>
    <property type="project" value="UniProtKB-SubCell"/>
</dbReference>
<evidence type="ECO:0000256" key="5">
    <source>
        <dbReference type="SAM" id="MobiDB-lite"/>
    </source>
</evidence>
<keyword evidence="3" id="KW-1133">Transmembrane helix</keyword>
<keyword evidence="8" id="KW-1185">Reference proteome</keyword>
<dbReference type="Pfam" id="PF13103">
    <property type="entry name" value="TonB_2"/>
    <property type="match status" value="1"/>
</dbReference>
<feature type="compositionally biased region" description="Basic and acidic residues" evidence="5">
    <location>
        <begin position="124"/>
        <end position="160"/>
    </location>
</feature>
<feature type="region of interest" description="Disordered" evidence="5">
    <location>
        <begin position="43"/>
        <end position="214"/>
    </location>
</feature>
<evidence type="ECO:0000256" key="1">
    <source>
        <dbReference type="ARBA" id="ARBA00004167"/>
    </source>
</evidence>
<dbReference type="PROSITE" id="PS52015">
    <property type="entry name" value="TONB_CTD"/>
    <property type="match status" value="1"/>
</dbReference>
<evidence type="ECO:0000256" key="4">
    <source>
        <dbReference type="ARBA" id="ARBA00023136"/>
    </source>
</evidence>
<protein>
    <submittedName>
        <fullName evidence="7">TonB family protein</fullName>
    </submittedName>
</protein>
<keyword evidence="2" id="KW-0812">Transmembrane</keyword>
<comment type="caution">
    <text evidence="7">The sequence shown here is derived from an EMBL/GenBank/DDBJ whole genome shotgun (WGS) entry which is preliminary data.</text>
</comment>
<feature type="domain" description="TonB C-terminal" evidence="6">
    <location>
        <begin position="215"/>
        <end position="305"/>
    </location>
</feature>
<evidence type="ECO:0000256" key="2">
    <source>
        <dbReference type="ARBA" id="ARBA00022692"/>
    </source>
</evidence>
<dbReference type="GO" id="GO:0055085">
    <property type="term" value="P:transmembrane transport"/>
    <property type="evidence" value="ECO:0007669"/>
    <property type="project" value="InterPro"/>
</dbReference>
<dbReference type="Proteomes" id="UP000273516">
    <property type="component" value="Unassembled WGS sequence"/>
</dbReference>
<dbReference type="EMBL" id="QOKZ01000002">
    <property type="protein sequence ID" value="RMC36501.1"/>
    <property type="molecule type" value="Genomic_DNA"/>
</dbReference>
<evidence type="ECO:0000259" key="6">
    <source>
        <dbReference type="PROSITE" id="PS52015"/>
    </source>
</evidence>
<dbReference type="InterPro" id="IPR006260">
    <property type="entry name" value="TonB/TolA_C"/>
</dbReference>
<feature type="compositionally biased region" description="Acidic residues" evidence="5">
    <location>
        <begin position="65"/>
        <end position="82"/>
    </location>
</feature>
<dbReference type="OrthoDB" id="7722272at2"/>